<organism evidence="6 7">
    <name type="scientific">Microdochium trichocladiopsis</name>
    <dbReference type="NCBI Taxonomy" id="1682393"/>
    <lineage>
        <taxon>Eukaryota</taxon>
        <taxon>Fungi</taxon>
        <taxon>Dikarya</taxon>
        <taxon>Ascomycota</taxon>
        <taxon>Pezizomycotina</taxon>
        <taxon>Sordariomycetes</taxon>
        <taxon>Xylariomycetidae</taxon>
        <taxon>Xylariales</taxon>
        <taxon>Microdochiaceae</taxon>
        <taxon>Microdochium</taxon>
    </lineage>
</organism>
<dbReference type="AlphaFoldDB" id="A0A9P9BNT2"/>
<evidence type="ECO:0000256" key="4">
    <source>
        <dbReference type="ARBA" id="ARBA00044955"/>
    </source>
</evidence>
<dbReference type="CDD" id="cd00118">
    <property type="entry name" value="LysM"/>
    <property type="match status" value="2"/>
</dbReference>
<dbReference type="InterPro" id="IPR036779">
    <property type="entry name" value="LysM_dom_sf"/>
</dbReference>
<dbReference type="PROSITE" id="PS51782">
    <property type="entry name" value="LYSM"/>
    <property type="match status" value="2"/>
</dbReference>
<evidence type="ECO:0000313" key="6">
    <source>
        <dbReference type="EMBL" id="KAH7031561.1"/>
    </source>
</evidence>
<comment type="caution">
    <text evidence="6">The sequence shown here is derived from an EMBL/GenBank/DDBJ whole genome shotgun (WGS) entry which is preliminary data.</text>
</comment>
<accession>A0A9P9BNT2</accession>
<feature type="domain" description="LysM" evidence="5">
    <location>
        <begin position="82"/>
        <end position="128"/>
    </location>
</feature>
<proteinExistence type="inferred from homology"/>
<dbReference type="InterPro" id="IPR018392">
    <property type="entry name" value="LysM"/>
</dbReference>
<dbReference type="EMBL" id="JAGTJQ010000005">
    <property type="protein sequence ID" value="KAH7031561.1"/>
    <property type="molecule type" value="Genomic_DNA"/>
</dbReference>
<dbReference type="Pfam" id="PF01476">
    <property type="entry name" value="LysM"/>
    <property type="match status" value="2"/>
</dbReference>
<comment type="similarity">
    <text evidence="4">Belongs to the secreted LysM effector family.</text>
</comment>
<protein>
    <recommendedName>
        <fullName evidence="5">LysM domain-containing protein</fullName>
    </recommendedName>
</protein>
<dbReference type="RefSeq" id="XP_046013241.1">
    <property type="nucleotide sequence ID" value="XM_046158776.1"/>
</dbReference>
<dbReference type="Proteomes" id="UP000756346">
    <property type="component" value="Unassembled WGS sequence"/>
</dbReference>
<dbReference type="InterPro" id="IPR052210">
    <property type="entry name" value="LysM1-like"/>
</dbReference>
<gene>
    <name evidence="6" type="ORF">B0I36DRAFT_363235</name>
</gene>
<keyword evidence="1" id="KW-0147">Chitin-binding</keyword>
<name>A0A9P9BNT2_9PEZI</name>
<dbReference type="Gene3D" id="3.10.350.10">
    <property type="entry name" value="LysM domain"/>
    <property type="match status" value="2"/>
</dbReference>
<reference evidence="6" key="1">
    <citation type="journal article" date="2021" name="Nat. Commun.">
        <title>Genetic determinants of endophytism in the Arabidopsis root mycobiome.</title>
        <authorList>
            <person name="Mesny F."/>
            <person name="Miyauchi S."/>
            <person name="Thiergart T."/>
            <person name="Pickel B."/>
            <person name="Atanasova L."/>
            <person name="Karlsson M."/>
            <person name="Huettel B."/>
            <person name="Barry K.W."/>
            <person name="Haridas S."/>
            <person name="Chen C."/>
            <person name="Bauer D."/>
            <person name="Andreopoulos W."/>
            <person name="Pangilinan J."/>
            <person name="LaButti K."/>
            <person name="Riley R."/>
            <person name="Lipzen A."/>
            <person name="Clum A."/>
            <person name="Drula E."/>
            <person name="Henrissat B."/>
            <person name="Kohler A."/>
            <person name="Grigoriev I.V."/>
            <person name="Martin F.M."/>
            <person name="Hacquard S."/>
        </authorList>
    </citation>
    <scope>NUCLEOTIDE SEQUENCE</scope>
    <source>
        <strain evidence="6">MPI-CAGE-CH-0230</strain>
    </source>
</reference>
<evidence type="ECO:0000256" key="2">
    <source>
        <dbReference type="ARBA" id="ARBA00022729"/>
    </source>
</evidence>
<evidence type="ECO:0000256" key="1">
    <source>
        <dbReference type="ARBA" id="ARBA00022669"/>
    </source>
</evidence>
<keyword evidence="2" id="KW-0732">Signal</keyword>
<dbReference type="SMART" id="SM00257">
    <property type="entry name" value="LysM"/>
    <property type="match status" value="2"/>
</dbReference>
<keyword evidence="7" id="KW-1185">Reference proteome</keyword>
<dbReference type="SUPFAM" id="SSF54106">
    <property type="entry name" value="LysM domain"/>
    <property type="match status" value="2"/>
</dbReference>
<evidence type="ECO:0000313" key="7">
    <source>
        <dbReference type="Proteomes" id="UP000756346"/>
    </source>
</evidence>
<dbReference type="PANTHER" id="PTHR34997:SF2">
    <property type="entry name" value="LYSM DOMAIN-CONTAINING PROTEIN-RELATED"/>
    <property type="match status" value="1"/>
</dbReference>
<dbReference type="GO" id="GO:0008061">
    <property type="term" value="F:chitin binding"/>
    <property type="evidence" value="ECO:0007669"/>
    <property type="project" value="UniProtKB-KW"/>
</dbReference>
<dbReference type="OrthoDB" id="2281372at2759"/>
<sequence length="131" mass="13677">MAGDTCAALTSKYGISTAQFLAWNKGAGSSCNIWLGYYVCVKAIGVTPSPTTTTSKMTTTTKGNGVTTPTPVQAGMVGTCKTFHWVVNGDTCASIAKAANISVANFVKWNPAVGSDCKTLWLETWACIALI</sequence>
<dbReference type="PANTHER" id="PTHR34997">
    <property type="entry name" value="AM15"/>
    <property type="match status" value="1"/>
</dbReference>
<dbReference type="GeneID" id="70188322"/>
<evidence type="ECO:0000259" key="5">
    <source>
        <dbReference type="PROSITE" id="PS51782"/>
    </source>
</evidence>
<keyword evidence="3" id="KW-0843">Virulence</keyword>
<feature type="domain" description="LysM" evidence="5">
    <location>
        <begin position="1"/>
        <end position="41"/>
    </location>
</feature>
<evidence type="ECO:0000256" key="3">
    <source>
        <dbReference type="ARBA" id="ARBA00023026"/>
    </source>
</evidence>